<feature type="signal peptide" evidence="2">
    <location>
        <begin position="1"/>
        <end position="22"/>
    </location>
</feature>
<feature type="compositionally biased region" description="Polar residues" evidence="1">
    <location>
        <begin position="193"/>
        <end position="208"/>
    </location>
</feature>
<feature type="region of interest" description="Disordered" evidence="1">
    <location>
        <begin position="324"/>
        <end position="363"/>
    </location>
</feature>
<keyword evidence="2" id="KW-0732">Signal</keyword>
<protein>
    <recommendedName>
        <fullName evidence="5">Proteophosphoglycan ppg4</fullName>
    </recommendedName>
</protein>
<feature type="region of interest" description="Disordered" evidence="1">
    <location>
        <begin position="183"/>
        <end position="242"/>
    </location>
</feature>
<comment type="caution">
    <text evidence="3">The sequence shown here is derived from an EMBL/GenBank/DDBJ whole genome shotgun (WGS) entry which is preliminary data.</text>
</comment>
<evidence type="ECO:0000313" key="3">
    <source>
        <dbReference type="EMBL" id="KAF7342090.1"/>
    </source>
</evidence>
<evidence type="ECO:0000313" key="4">
    <source>
        <dbReference type="Proteomes" id="UP000620124"/>
    </source>
</evidence>
<gene>
    <name evidence="3" type="ORF">MVEN_01796300</name>
</gene>
<feature type="compositionally biased region" description="Low complexity" evidence="1">
    <location>
        <begin position="459"/>
        <end position="474"/>
    </location>
</feature>
<reference evidence="3" key="1">
    <citation type="submission" date="2020-05" db="EMBL/GenBank/DDBJ databases">
        <title>Mycena genomes resolve the evolution of fungal bioluminescence.</title>
        <authorList>
            <person name="Tsai I.J."/>
        </authorList>
    </citation>
    <scope>NUCLEOTIDE SEQUENCE</scope>
    <source>
        <strain evidence="3">CCC161011</strain>
    </source>
</reference>
<feature type="region of interest" description="Disordered" evidence="1">
    <location>
        <begin position="381"/>
        <end position="401"/>
    </location>
</feature>
<name>A0A8H6XID9_9AGAR</name>
<keyword evidence="4" id="KW-1185">Reference proteome</keyword>
<evidence type="ECO:0000256" key="1">
    <source>
        <dbReference type="SAM" id="MobiDB-lite"/>
    </source>
</evidence>
<proteinExistence type="predicted"/>
<feature type="compositionally biased region" description="Pro residues" evidence="1">
    <location>
        <begin position="328"/>
        <end position="346"/>
    </location>
</feature>
<organism evidence="3 4">
    <name type="scientific">Mycena venus</name>
    <dbReference type="NCBI Taxonomy" id="2733690"/>
    <lineage>
        <taxon>Eukaryota</taxon>
        <taxon>Fungi</taxon>
        <taxon>Dikarya</taxon>
        <taxon>Basidiomycota</taxon>
        <taxon>Agaricomycotina</taxon>
        <taxon>Agaricomycetes</taxon>
        <taxon>Agaricomycetidae</taxon>
        <taxon>Agaricales</taxon>
        <taxon>Marasmiineae</taxon>
        <taxon>Mycenaceae</taxon>
        <taxon>Mycena</taxon>
    </lineage>
</organism>
<dbReference type="Proteomes" id="UP000620124">
    <property type="component" value="Unassembled WGS sequence"/>
</dbReference>
<feature type="compositionally biased region" description="Low complexity" evidence="1">
    <location>
        <begin position="227"/>
        <end position="241"/>
    </location>
</feature>
<dbReference type="AlphaFoldDB" id="A0A8H6XID9"/>
<accession>A0A8H6XID9</accession>
<feature type="chain" id="PRO_5034227591" description="Proteophosphoglycan ppg4" evidence="2">
    <location>
        <begin position="23"/>
        <end position="816"/>
    </location>
</feature>
<feature type="region of interest" description="Disordered" evidence="1">
    <location>
        <begin position="429"/>
        <end position="476"/>
    </location>
</feature>
<sequence length="816" mass="87107">MIILQLLVYLLVASYYFPQVSGPIPPYPTLTLPCGSTAAYIGDSFRALLELSPFPYYPPVLPLPISTTHDRPLNWTISEYNPLGICHPTLPEPEAPVANGTVAARLSLYALFFWGAISALFCFSWLRYLSRSQRTPIVVYLAEAPRPQFAEALDFGAEAEYVLRPAKPENQGEDLELALQKVTSPPTVVAGPQKSTSVSSSTHGKATLSQRSQSSRDRSTPRPIRPLPAILAPRSSPPSSSKAHYIAAELDILYGPELTFEEPDMTSPPASSSLVDLNADVTYGIEHAFEHPGLISVQVGIDKTSDGEMDKVVEGRGKHTSVSIAVPILPPPPPPSSTAILPPSPPSSTAILPPSPPSSPSSTIALAASSSVFSLSQLASPKPQCALHEKGKARAEDPDMRSVSWQEAIPLPVQPAAVGDESRKYLVHASSSSVATEPFPPQQLQLSGDRRAPRPIHPSPAILAPSSPAPSSSSELDVAKNFEAELDLSHGPELAFEEPNMTSPPASSSLGVLHFNADVTYGIEHAFEDPELSISPSQPLATVKEAMADTQEPHLSVMALELSEGEFLEGISTLPPYSPSSSSSPMGPIVAVAASPSVLSLSELASPKPRRALREKSKARAEDPDMRRHVVPTVVGLDSHAWDRVFAGFRPEKAYSSLVPPPPSPTFAATTPPLSISELVSPKPYCSLEDKAKGKGKAEYPAAHSFALREEQAAAVEAKDKSALGLFASLRPGEVPLEEQVAAELERFAGQALSNAEMRAIKRHAFHRIPLGRSILNVPGAMGVTAIGRDVDSGDKGEGSSRKMRGRENLPILFLP</sequence>
<evidence type="ECO:0000256" key="2">
    <source>
        <dbReference type="SAM" id="SignalP"/>
    </source>
</evidence>
<dbReference type="EMBL" id="JACAZI010000017">
    <property type="protein sequence ID" value="KAF7342090.1"/>
    <property type="molecule type" value="Genomic_DNA"/>
</dbReference>
<evidence type="ECO:0008006" key="5">
    <source>
        <dbReference type="Google" id="ProtNLM"/>
    </source>
</evidence>
<feature type="compositionally biased region" description="Basic and acidic residues" evidence="1">
    <location>
        <begin position="387"/>
        <end position="400"/>
    </location>
</feature>